<organism evidence="2 3">
    <name type="scientific">Durio zibethinus</name>
    <name type="common">Durian</name>
    <dbReference type="NCBI Taxonomy" id="66656"/>
    <lineage>
        <taxon>Eukaryota</taxon>
        <taxon>Viridiplantae</taxon>
        <taxon>Streptophyta</taxon>
        <taxon>Embryophyta</taxon>
        <taxon>Tracheophyta</taxon>
        <taxon>Spermatophyta</taxon>
        <taxon>Magnoliopsida</taxon>
        <taxon>eudicotyledons</taxon>
        <taxon>Gunneridae</taxon>
        <taxon>Pentapetalae</taxon>
        <taxon>rosids</taxon>
        <taxon>malvids</taxon>
        <taxon>Malvales</taxon>
        <taxon>Malvaceae</taxon>
        <taxon>Helicteroideae</taxon>
        <taxon>Durio</taxon>
    </lineage>
</organism>
<dbReference type="PANTHER" id="PTHR47292:SF3">
    <property type="entry name" value="PROTEIN WAVE"/>
    <property type="match status" value="1"/>
</dbReference>
<dbReference type="KEGG" id="dzi:111276757"/>
<dbReference type="AlphaFoldDB" id="A0A6P5WQ67"/>
<accession>A0A6P5WQ67</accession>
<name>A0A6P5WQ67_DURZI</name>
<reference evidence="3" key="1">
    <citation type="submission" date="2025-08" db="UniProtKB">
        <authorList>
            <consortium name="RefSeq"/>
        </authorList>
    </citation>
    <scope>IDENTIFICATION</scope>
    <source>
        <tissue evidence="3">Fruit stalk</tissue>
    </source>
</reference>
<evidence type="ECO:0000256" key="1">
    <source>
        <dbReference type="SAM" id="MobiDB-lite"/>
    </source>
</evidence>
<dbReference type="OrthoDB" id="1595674at2759"/>
<sequence>MDKNDLEACGIEKDIQHFKCSALQDVQLRASSLSGLGTFPDEIARFEKKRPYHDHETKSCKAAKLPETERKCLSYDNGSATGCARQNTDGLNAPCSVVSWVSDSASMNKSCAKGTVMVMSPCNVLANERNSKDADISSHSMVAINCSHNISMKNDTSSEAGETPDKHENELSDGRTAWLNAEENRLKSIVQGTYHNKQLKTESSSSNFTRAIFPASSNDSCEETSVDDKPSKCCQTDITDTSICTGLKCRSKEPAASSSTLDLAMQNCCRDVLGTNLLPGKMNNLDSVLEASDNVRASGDRLLGVITDHRSVIVERDDILKSSLPMTEYAGPLNQDKAEHCYELDDALEVARRVAREVEQEVELDRQASRNSSCVLGGSCEIVHLNADSLALDKENYVTKTGGEIPSCAERDNYNSFHSNKEVVDQETLMAEQQMHLDIVESSLDLRSTITCAANCRQESSSIIAISDDLAANERIVQPFQVDLNADIVADEVKCTEQLVDETATYHVYNVSKPTPAMAKSGIPVYLPLSRFQLEDAVGWKGPSATSAFSPTSLSKNFKGIQAPSANDNGYWSKGLQVKGFDLNIAAATVDFDMELLQEKCVPESSLPSKTSLVEVSLTQAERLNIDLNFANEYDDNCFQMAPPTSSRNTIQDFDLNDNPTCQDACSNSDQPSQCTLGSGDRALDIPAVSFLGNAGQQRFNNLGSAYRSDPGPMQVFSHGNAGPFLLAVSNVLPTAEQMQEIVPLHDRASCRTNPPLQPTFAFPYGNGCCIEPSDYLSSAGRIPGVIPCITDQNRPTVFQQLVDSGTLPAFSGYTSFLQIPDGPRPNSIAIIRPGFDLNNGVTFENRSMGENVRPQFVPPGNSLMEEQMKPFQPVSLPATPMKRRKPDGRWRPGQLGYRQAM</sequence>
<dbReference type="RefSeq" id="XP_022718275.1">
    <property type="nucleotide sequence ID" value="XM_022862540.1"/>
</dbReference>
<protein>
    <submittedName>
        <fullName evidence="3">Uncharacterized protein LOC111276757</fullName>
    </submittedName>
</protein>
<evidence type="ECO:0000313" key="2">
    <source>
        <dbReference type="Proteomes" id="UP000515121"/>
    </source>
</evidence>
<feature type="region of interest" description="Disordered" evidence="1">
    <location>
        <begin position="875"/>
        <end position="902"/>
    </location>
</feature>
<dbReference type="Proteomes" id="UP000515121">
    <property type="component" value="Unplaced"/>
</dbReference>
<dbReference type="GeneID" id="111276757"/>
<proteinExistence type="predicted"/>
<gene>
    <name evidence="3" type="primary">LOC111276757</name>
</gene>
<dbReference type="PANTHER" id="PTHR47292">
    <property type="entry name" value="TRANSCRIPTION ELONGATION FACTOR (TFIIS) FAMILY PROTEIN-RELATED"/>
    <property type="match status" value="1"/>
</dbReference>
<evidence type="ECO:0000313" key="3">
    <source>
        <dbReference type="RefSeq" id="XP_022718275.1"/>
    </source>
</evidence>
<keyword evidence="2" id="KW-1185">Reference proteome</keyword>